<sequence>MTGRGPKAYWIARVDVTDPGAYAEYMALGPAALVAGGGRLLSRGGRAVALEGPPPRERTVVIEFDSMEAALACHASPAYRAARARREGAAEVEIVIVEGLDE</sequence>
<accession>A0A1G7M9A5</accession>
<dbReference type="RefSeq" id="WP_149682475.1">
    <property type="nucleotide sequence ID" value="NZ_FNBI01000004.1"/>
</dbReference>
<dbReference type="Proteomes" id="UP000323502">
    <property type="component" value="Unassembled WGS sequence"/>
</dbReference>
<dbReference type="EMBL" id="FNBI01000004">
    <property type="protein sequence ID" value="SDF58196.1"/>
    <property type="molecule type" value="Genomic_DNA"/>
</dbReference>
<feature type="domain" description="DUF1330" evidence="1">
    <location>
        <begin position="7"/>
        <end position="100"/>
    </location>
</feature>
<evidence type="ECO:0000313" key="4">
    <source>
        <dbReference type="Proteomes" id="UP000323502"/>
    </source>
</evidence>
<dbReference type="InterPro" id="IPR010753">
    <property type="entry name" value="DUF1330"/>
</dbReference>
<dbReference type="Gene3D" id="3.30.70.100">
    <property type="match status" value="1"/>
</dbReference>
<evidence type="ECO:0000313" key="3">
    <source>
        <dbReference type="EMBL" id="SDF58196.1"/>
    </source>
</evidence>
<keyword evidence="4" id="KW-1185">Reference proteome</keyword>
<name>A0A1G7M9A5_9SPHN</name>
<dbReference type="AlphaFoldDB" id="A0A1G7M9A5"/>
<reference evidence="3 4" key="1">
    <citation type="submission" date="2016-10" db="EMBL/GenBank/DDBJ databases">
        <authorList>
            <person name="Varghese N."/>
            <person name="Submissions S."/>
        </authorList>
    </citation>
    <scope>NUCLEOTIDE SEQUENCE [LARGE SCALE GENOMIC DNA]</scope>
    <source>
        <strain evidence="3 4">S7-754</strain>
    </source>
</reference>
<evidence type="ECO:0000259" key="1">
    <source>
        <dbReference type="Pfam" id="PF07045"/>
    </source>
</evidence>
<gene>
    <name evidence="2" type="ORF">GQR91_00305</name>
    <name evidence="3" type="ORF">SAMN05216557_104110</name>
</gene>
<reference evidence="2 5" key="2">
    <citation type="submission" date="2019-12" db="EMBL/GenBank/DDBJ databases">
        <authorList>
            <person name="Zheng J."/>
        </authorList>
    </citation>
    <scope>NUCLEOTIDE SEQUENCE [LARGE SCALE GENOMIC DNA]</scope>
    <source>
        <strain evidence="2 5">DSM 27347</strain>
    </source>
</reference>
<dbReference type="PANTHER" id="PTHR41521">
    <property type="match status" value="1"/>
</dbReference>
<organism evidence="3 4">
    <name type="scientific">Sphingomonas carotinifaciens</name>
    <dbReference type="NCBI Taxonomy" id="1166323"/>
    <lineage>
        <taxon>Bacteria</taxon>
        <taxon>Pseudomonadati</taxon>
        <taxon>Pseudomonadota</taxon>
        <taxon>Alphaproteobacteria</taxon>
        <taxon>Sphingomonadales</taxon>
        <taxon>Sphingomonadaceae</taxon>
        <taxon>Sphingomonas</taxon>
    </lineage>
</organism>
<protein>
    <submittedName>
        <fullName evidence="2">DUF1330 domain-containing protein</fullName>
    </submittedName>
</protein>
<dbReference type="InterPro" id="IPR011008">
    <property type="entry name" value="Dimeric_a/b-barrel"/>
</dbReference>
<evidence type="ECO:0000313" key="2">
    <source>
        <dbReference type="EMBL" id="MWC42106.1"/>
    </source>
</evidence>
<evidence type="ECO:0000313" key="5">
    <source>
        <dbReference type="Proteomes" id="UP000436801"/>
    </source>
</evidence>
<dbReference type="Pfam" id="PF07045">
    <property type="entry name" value="DUF1330"/>
    <property type="match status" value="1"/>
</dbReference>
<dbReference type="SUPFAM" id="SSF54909">
    <property type="entry name" value="Dimeric alpha+beta barrel"/>
    <property type="match status" value="1"/>
</dbReference>
<dbReference type="EMBL" id="WSUT01000001">
    <property type="protein sequence ID" value="MWC42106.1"/>
    <property type="molecule type" value="Genomic_DNA"/>
</dbReference>
<dbReference type="PANTHER" id="PTHR41521:SF4">
    <property type="entry name" value="BLR0684 PROTEIN"/>
    <property type="match status" value="1"/>
</dbReference>
<proteinExistence type="predicted"/>
<dbReference type="Proteomes" id="UP000436801">
    <property type="component" value="Unassembled WGS sequence"/>
</dbReference>